<protein>
    <recommendedName>
        <fullName evidence="2">J domain-containing protein</fullName>
    </recommendedName>
</protein>
<accession>A0A7S1CED9</accession>
<dbReference type="CDD" id="cd10747">
    <property type="entry name" value="DnaJ_C"/>
    <property type="match status" value="1"/>
</dbReference>
<dbReference type="GO" id="GO:0051082">
    <property type="term" value="F:unfolded protein binding"/>
    <property type="evidence" value="ECO:0007669"/>
    <property type="project" value="InterPro"/>
</dbReference>
<evidence type="ECO:0000259" key="2">
    <source>
        <dbReference type="PROSITE" id="PS50076"/>
    </source>
</evidence>
<dbReference type="PANTHER" id="PTHR24078:SF553">
    <property type="entry name" value="DNAJ HOMOLOG SUBFAMILY B MEMBER 5"/>
    <property type="match status" value="1"/>
</dbReference>
<dbReference type="Pfam" id="PF00226">
    <property type="entry name" value="DnaJ"/>
    <property type="match status" value="1"/>
</dbReference>
<dbReference type="Gene3D" id="2.60.260.20">
    <property type="entry name" value="Urease metallochaperone UreE, N-terminal domain"/>
    <property type="match status" value="2"/>
</dbReference>
<sequence>MSDYYAVLGVRRDASDDELKKAYRKLAMKWHPDKNRDNQEKASEQFKLINEAYDVLSDKEKRATYDQYGADGLKGGVPDGRGGTRGGGYEFRQADASRIFESFFGTSNPFADFGMGGGMFGGDFGIGRGAGVSAGPRKQATIQRKLQCSLEELFNGCTKRIRITRKKLNPDGRTTRMEEKILEIRVKAGWKAGTTITFPNEGDEGPGIVPADIAFVVAEKPHPRFSRDGNNLVHNARVTLRDALTDCVVEVATLDGRTLSIPCNEVISPGATKVVPGEGMPISKAAAAGTRGDLILKFTIVFPSHISEDKKRQLRTLL</sequence>
<gene>
    <name evidence="3" type="ORF">BSP0115_LOCUS9171</name>
</gene>
<dbReference type="Pfam" id="PF01556">
    <property type="entry name" value="DnaJ_C"/>
    <property type="match status" value="1"/>
</dbReference>
<dbReference type="InterPro" id="IPR008971">
    <property type="entry name" value="HSP40/DnaJ_pept-bd"/>
</dbReference>
<proteinExistence type="predicted"/>
<dbReference type="InterPro" id="IPR051339">
    <property type="entry name" value="DnaJ_subfamily_B"/>
</dbReference>
<dbReference type="SMART" id="SM00271">
    <property type="entry name" value="DnaJ"/>
    <property type="match status" value="1"/>
</dbReference>
<dbReference type="AlphaFoldDB" id="A0A7S1CED9"/>
<evidence type="ECO:0000313" key="3">
    <source>
        <dbReference type="EMBL" id="CAD8915914.1"/>
    </source>
</evidence>
<organism evidence="3">
    <name type="scientific">Bicosoecida sp. CB-2014</name>
    <dbReference type="NCBI Taxonomy" id="1486930"/>
    <lineage>
        <taxon>Eukaryota</taxon>
        <taxon>Sar</taxon>
        <taxon>Stramenopiles</taxon>
        <taxon>Bigyra</taxon>
        <taxon>Opalozoa</taxon>
        <taxon>Bicosoecida</taxon>
    </lineage>
</organism>
<dbReference type="EMBL" id="HBFS01013517">
    <property type="protein sequence ID" value="CAD8915914.1"/>
    <property type="molecule type" value="Transcribed_RNA"/>
</dbReference>
<dbReference type="InterPro" id="IPR018253">
    <property type="entry name" value="DnaJ_domain_CS"/>
</dbReference>
<dbReference type="FunFam" id="1.10.287.110:FF:000076">
    <property type="entry name" value="Chaperone protein dnaJ"/>
    <property type="match status" value="1"/>
</dbReference>
<dbReference type="FunFam" id="2.60.260.20:FF:000006">
    <property type="entry name" value="DnaJ subfamily B member 13"/>
    <property type="match status" value="1"/>
</dbReference>
<dbReference type="FunFam" id="2.60.260.20:FF:000002">
    <property type="entry name" value="Dnaj homolog subfamily b member"/>
    <property type="match status" value="1"/>
</dbReference>
<dbReference type="InterPro" id="IPR036869">
    <property type="entry name" value="J_dom_sf"/>
</dbReference>
<reference evidence="3" key="1">
    <citation type="submission" date="2021-01" db="EMBL/GenBank/DDBJ databases">
        <authorList>
            <person name="Corre E."/>
            <person name="Pelletier E."/>
            <person name="Niang G."/>
            <person name="Scheremetjew M."/>
            <person name="Finn R."/>
            <person name="Kale V."/>
            <person name="Holt S."/>
            <person name="Cochrane G."/>
            <person name="Meng A."/>
            <person name="Brown T."/>
            <person name="Cohen L."/>
        </authorList>
    </citation>
    <scope>NUCLEOTIDE SEQUENCE</scope>
    <source>
        <strain evidence="3">Ms1</strain>
    </source>
</reference>
<dbReference type="InterPro" id="IPR002939">
    <property type="entry name" value="DnaJ_C"/>
</dbReference>
<dbReference type="PROSITE" id="PS50076">
    <property type="entry name" value="DNAJ_2"/>
    <property type="match status" value="1"/>
</dbReference>
<dbReference type="GO" id="GO:0006457">
    <property type="term" value="P:protein folding"/>
    <property type="evidence" value="ECO:0007669"/>
    <property type="project" value="InterPro"/>
</dbReference>
<dbReference type="CDD" id="cd06257">
    <property type="entry name" value="DnaJ"/>
    <property type="match status" value="1"/>
</dbReference>
<keyword evidence="1" id="KW-0143">Chaperone</keyword>
<dbReference type="GO" id="GO:0005829">
    <property type="term" value="C:cytosol"/>
    <property type="evidence" value="ECO:0007669"/>
    <property type="project" value="TreeGrafter"/>
</dbReference>
<name>A0A7S1CED9_9STRA</name>
<dbReference type="SUPFAM" id="SSF46565">
    <property type="entry name" value="Chaperone J-domain"/>
    <property type="match status" value="1"/>
</dbReference>
<feature type="domain" description="J" evidence="2">
    <location>
        <begin position="3"/>
        <end position="69"/>
    </location>
</feature>
<dbReference type="PROSITE" id="PS00636">
    <property type="entry name" value="DNAJ_1"/>
    <property type="match status" value="1"/>
</dbReference>
<dbReference type="GO" id="GO:0051087">
    <property type="term" value="F:protein-folding chaperone binding"/>
    <property type="evidence" value="ECO:0007669"/>
    <property type="project" value="TreeGrafter"/>
</dbReference>
<dbReference type="PRINTS" id="PR00625">
    <property type="entry name" value="JDOMAIN"/>
</dbReference>
<dbReference type="SUPFAM" id="SSF49493">
    <property type="entry name" value="HSP40/DnaJ peptide-binding domain"/>
    <property type="match status" value="2"/>
</dbReference>
<dbReference type="Gene3D" id="1.10.287.110">
    <property type="entry name" value="DnaJ domain"/>
    <property type="match status" value="1"/>
</dbReference>
<evidence type="ECO:0000256" key="1">
    <source>
        <dbReference type="ARBA" id="ARBA00023186"/>
    </source>
</evidence>
<dbReference type="PANTHER" id="PTHR24078">
    <property type="entry name" value="DNAJ HOMOLOG SUBFAMILY C MEMBER"/>
    <property type="match status" value="1"/>
</dbReference>
<dbReference type="InterPro" id="IPR001623">
    <property type="entry name" value="DnaJ_domain"/>
</dbReference>